<dbReference type="EMBL" id="JAPRFR010000002">
    <property type="protein sequence ID" value="MCZ0725992.1"/>
    <property type="molecule type" value="Genomic_DNA"/>
</dbReference>
<dbReference type="InterPro" id="IPR007793">
    <property type="entry name" value="DivIVA_fam"/>
</dbReference>
<feature type="coiled-coil region" evidence="6">
    <location>
        <begin position="27"/>
        <end position="54"/>
    </location>
</feature>
<keyword evidence="5" id="KW-0131">Cell cycle</keyword>
<dbReference type="AlphaFoldDB" id="A0A9X3FWU8"/>
<evidence type="ECO:0000256" key="1">
    <source>
        <dbReference type="ARBA" id="ARBA00004496"/>
    </source>
</evidence>
<dbReference type="PANTHER" id="PTHR35794:SF1">
    <property type="entry name" value="CELL CYCLE PROTEIN GPSB"/>
    <property type="match status" value="1"/>
</dbReference>
<evidence type="ECO:0000256" key="4">
    <source>
        <dbReference type="ARBA" id="ARBA00023054"/>
    </source>
</evidence>
<evidence type="ECO:0000313" key="8">
    <source>
        <dbReference type="EMBL" id="MCZ0725992.1"/>
    </source>
</evidence>
<dbReference type="GO" id="GO:0051301">
    <property type="term" value="P:cell division"/>
    <property type="evidence" value="ECO:0007669"/>
    <property type="project" value="UniProtKB-KW"/>
</dbReference>
<reference evidence="8" key="1">
    <citation type="submission" date="2022-12" db="EMBL/GenBank/DDBJ databases">
        <title>Description and comparative metabolic analysis of Aerococcus sp. nov., isolated from the feces of a pig.</title>
        <authorList>
            <person name="Chang Y.-H."/>
        </authorList>
    </citation>
    <scope>NUCLEOTIDE SEQUENCE</scope>
    <source>
        <strain evidence="8">YH-aer222</strain>
    </source>
</reference>
<protein>
    <submittedName>
        <fullName evidence="8">DivIVA domain-containing protein</fullName>
    </submittedName>
</protein>
<feature type="compositionally biased region" description="Basic and acidic residues" evidence="7">
    <location>
        <begin position="266"/>
        <end position="281"/>
    </location>
</feature>
<keyword evidence="4 6" id="KW-0175">Coiled coil</keyword>
<comment type="caution">
    <text evidence="8">The sequence shown here is derived from an EMBL/GenBank/DDBJ whole genome shotgun (WGS) entry which is preliminary data.</text>
</comment>
<proteinExistence type="predicted"/>
<dbReference type="Gene3D" id="6.10.250.660">
    <property type="match status" value="1"/>
</dbReference>
<comment type="subcellular location">
    <subcellularLocation>
        <location evidence="1">Cytoplasm</location>
    </subcellularLocation>
</comment>
<evidence type="ECO:0000256" key="6">
    <source>
        <dbReference type="SAM" id="Coils"/>
    </source>
</evidence>
<feature type="compositionally biased region" description="Acidic residues" evidence="7">
    <location>
        <begin position="248"/>
        <end position="259"/>
    </location>
</feature>
<dbReference type="PANTHER" id="PTHR35794">
    <property type="entry name" value="CELL DIVISION PROTEIN DIVIVA"/>
    <property type="match status" value="1"/>
</dbReference>
<dbReference type="InterPro" id="IPR019933">
    <property type="entry name" value="DivIVA_domain"/>
</dbReference>
<evidence type="ECO:0000256" key="7">
    <source>
        <dbReference type="SAM" id="MobiDB-lite"/>
    </source>
</evidence>
<sequence length="281" mass="32018">MKANDVKNKNFKKKVSGYERQAVDDFLKDVARTMDNLETDNQRLQQELYERNAELDEFHKKSETLNRSIVVAQEAADRLRNAALDEAEMIVKQAEETAQDILTQAAQNASEVNRESNQLQEAARMYLHQSLGMAIQAKEMFENPRWAEYFDQDPSSQVETPVLDNILADLDLPVRNHQGQDILANQEKVVEKEQEKEAFFNNDKPAVLSEEAQRILQSQGEEALYPEAKAPNEEEAAKMSQTSTDVEKIDEETDDEAVELEAATEQSKDDQGEEFDKSDSE</sequence>
<evidence type="ECO:0000256" key="2">
    <source>
        <dbReference type="ARBA" id="ARBA00022490"/>
    </source>
</evidence>
<dbReference type="GO" id="GO:0005737">
    <property type="term" value="C:cytoplasm"/>
    <property type="evidence" value="ECO:0007669"/>
    <property type="project" value="UniProtKB-SubCell"/>
</dbReference>
<organism evidence="8 9">
    <name type="scientific">Aerococcus kribbianus</name>
    <dbReference type="NCBI Taxonomy" id="2999064"/>
    <lineage>
        <taxon>Bacteria</taxon>
        <taxon>Bacillati</taxon>
        <taxon>Bacillota</taxon>
        <taxon>Bacilli</taxon>
        <taxon>Lactobacillales</taxon>
        <taxon>Aerococcaceae</taxon>
        <taxon>Aerococcus</taxon>
    </lineage>
</organism>
<keyword evidence="9" id="KW-1185">Reference proteome</keyword>
<dbReference type="NCBIfam" id="TIGR03544">
    <property type="entry name" value="DivI1A_domain"/>
    <property type="match status" value="1"/>
</dbReference>
<gene>
    <name evidence="8" type="ORF">OW157_05330</name>
</gene>
<keyword evidence="3" id="KW-0132">Cell division</keyword>
<dbReference type="Proteomes" id="UP001146670">
    <property type="component" value="Unassembled WGS sequence"/>
</dbReference>
<evidence type="ECO:0000256" key="5">
    <source>
        <dbReference type="ARBA" id="ARBA00023306"/>
    </source>
</evidence>
<feature type="region of interest" description="Disordered" evidence="7">
    <location>
        <begin position="221"/>
        <end position="281"/>
    </location>
</feature>
<accession>A0A9X3FWU8</accession>
<feature type="coiled-coil region" evidence="6">
    <location>
        <begin position="84"/>
        <end position="122"/>
    </location>
</feature>
<evidence type="ECO:0000313" key="9">
    <source>
        <dbReference type="Proteomes" id="UP001146670"/>
    </source>
</evidence>
<evidence type="ECO:0000256" key="3">
    <source>
        <dbReference type="ARBA" id="ARBA00022618"/>
    </source>
</evidence>
<keyword evidence="2" id="KW-0963">Cytoplasm</keyword>
<dbReference type="RefSeq" id="WP_268752323.1">
    <property type="nucleotide sequence ID" value="NZ_JAPRFQ010000002.1"/>
</dbReference>
<dbReference type="Pfam" id="PF05103">
    <property type="entry name" value="DivIVA"/>
    <property type="match status" value="1"/>
</dbReference>
<name>A0A9X3FWU8_9LACT</name>